<keyword evidence="1" id="KW-0676">Redox-active center</keyword>
<reference evidence="4" key="1">
    <citation type="journal article" date="2006" name="Nature">
        <title>Deciphering the evolution and metabolism of an anammox bacterium from a community genome.</title>
        <authorList>
            <person name="Strous M."/>
            <person name="Pelletier E."/>
            <person name="Mangenot S."/>
            <person name="Rattei T."/>
            <person name="Lehner A."/>
            <person name="Taylor M.W."/>
            <person name="Horn M."/>
            <person name="Daims H."/>
            <person name="Bartol-Mavel D."/>
            <person name="Wincker P."/>
            <person name="Barbe V."/>
            <person name="Fonknechten N."/>
            <person name="Vallenet D."/>
            <person name="Segurens B."/>
            <person name="Schenowitz-Truong C."/>
            <person name="Medigue C."/>
            <person name="Collingro A."/>
            <person name="Snel B."/>
            <person name="Dutilh B.E."/>
            <person name="OpDenCamp H.J.M."/>
            <person name="vanDerDrift C."/>
            <person name="Cirpus I."/>
            <person name="vanDePas-Schoonen K.T."/>
            <person name="Harhangi H.R."/>
            <person name="vanNiftrik L."/>
            <person name="Schmid M."/>
            <person name="Keltjens J."/>
            <person name="vanDeVossenberg J."/>
            <person name="Kartal B."/>
            <person name="Meier H."/>
            <person name="Frishman D."/>
            <person name="Huynen M.A."/>
            <person name="Mewes H."/>
            <person name="Weissenbach J."/>
            <person name="Jetten M.S.M."/>
            <person name="Wagner M."/>
            <person name="LePaslier D."/>
        </authorList>
    </citation>
    <scope>NUCLEOTIDE SEQUENCE</scope>
</reference>
<name>Q1Q3J4_KUEST</name>
<feature type="chain" id="PRO_5033976770" evidence="2">
    <location>
        <begin position="34"/>
        <end position="164"/>
    </location>
</feature>
<organism evidence="4">
    <name type="scientific">Kuenenia stuttgartiensis</name>
    <dbReference type="NCBI Taxonomy" id="174633"/>
    <lineage>
        <taxon>Bacteria</taxon>
        <taxon>Pseudomonadati</taxon>
        <taxon>Planctomycetota</taxon>
        <taxon>Candidatus Brocadiia</taxon>
        <taxon>Candidatus Brocadiales</taxon>
        <taxon>Candidatus Brocadiaceae</taxon>
        <taxon>Candidatus Kuenenia</taxon>
    </lineage>
</organism>
<dbReference type="InterPro" id="IPR036249">
    <property type="entry name" value="Thioredoxin-like_sf"/>
</dbReference>
<dbReference type="Gene3D" id="3.40.30.10">
    <property type="entry name" value="Glutaredoxin"/>
    <property type="match status" value="1"/>
</dbReference>
<proteinExistence type="predicted"/>
<dbReference type="Proteomes" id="UP000501926">
    <property type="component" value="Chromosome"/>
</dbReference>
<dbReference type="InterPro" id="IPR013766">
    <property type="entry name" value="Thioredoxin_domain"/>
</dbReference>
<dbReference type="InterPro" id="IPR017937">
    <property type="entry name" value="Thioredoxin_CS"/>
</dbReference>
<dbReference type="PANTHER" id="PTHR42852:SF13">
    <property type="entry name" value="PROTEIN DIPZ"/>
    <property type="match status" value="1"/>
</dbReference>
<dbReference type="GO" id="GO:0016491">
    <property type="term" value="F:oxidoreductase activity"/>
    <property type="evidence" value="ECO:0007669"/>
    <property type="project" value="InterPro"/>
</dbReference>
<sequence>MKGGTVNNNVFKRACRNVLFIMMLFLCCETTYANEISRINLDDLENIISDNKGKVVLVNMWTTWCPYCRKELPGFSSLQKKYNGKVEIIGIAFDENGEQVVPPFLRKWNVTYTNYLAGEDITSGFSLLGFPTTIIYDTNGKEVNKHIGYVSEQDFEKEINEILE</sequence>
<reference evidence="5 6" key="3">
    <citation type="submission" date="2020-02" db="EMBL/GenBank/DDBJ databases">
        <title>Newly sequenced genome of strain CSTR1 showed variability in Candidatus Kuenenia stuttgartiensis genomes.</title>
        <authorList>
            <person name="Ding C."/>
            <person name="Adrian L."/>
        </authorList>
    </citation>
    <scope>NUCLEOTIDE SEQUENCE [LARGE SCALE GENOMIC DNA]</scope>
    <source>
        <strain evidence="5 6">CSTR1</strain>
    </source>
</reference>
<gene>
    <name evidence="4" type="primary">resA</name>
    <name evidence="5" type="ORF">KsCSTR_23220</name>
    <name evidence="4" type="ORF">kuste3827</name>
</gene>
<dbReference type="InterPro" id="IPR000866">
    <property type="entry name" value="AhpC/TSA"/>
</dbReference>
<accession>Q1Q3J4</accession>
<keyword evidence="2" id="KW-0732">Signal</keyword>
<dbReference type="AlphaFoldDB" id="Q1Q3J4"/>
<reference evidence="4" key="2">
    <citation type="submission" date="2006-01" db="EMBL/GenBank/DDBJ databases">
        <authorList>
            <person name="Genoscope"/>
        </authorList>
    </citation>
    <scope>NUCLEOTIDE SEQUENCE</scope>
</reference>
<evidence type="ECO:0000313" key="4">
    <source>
        <dbReference type="EMBL" id="CAJ74590.1"/>
    </source>
</evidence>
<protein>
    <submittedName>
        <fullName evidence="5">Putative thiol-disulfide oxidoreductase</fullName>
    </submittedName>
    <submittedName>
        <fullName evidence="4">Similar to thiol-disulfide oxidoreductase</fullName>
    </submittedName>
</protein>
<feature type="domain" description="Thioredoxin" evidence="3">
    <location>
        <begin position="1"/>
        <end position="164"/>
    </location>
</feature>
<dbReference type="InterPro" id="IPR050553">
    <property type="entry name" value="Thioredoxin_ResA/DsbE_sf"/>
</dbReference>
<dbReference type="Pfam" id="PF00578">
    <property type="entry name" value="AhpC-TSA"/>
    <property type="match status" value="1"/>
</dbReference>
<dbReference type="PROSITE" id="PS00194">
    <property type="entry name" value="THIOREDOXIN_1"/>
    <property type="match status" value="1"/>
</dbReference>
<dbReference type="PROSITE" id="PS51352">
    <property type="entry name" value="THIOREDOXIN_2"/>
    <property type="match status" value="1"/>
</dbReference>
<evidence type="ECO:0000259" key="3">
    <source>
        <dbReference type="PROSITE" id="PS51352"/>
    </source>
</evidence>
<evidence type="ECO:0000313" key="5">
    <source>
        <dbReference type="EMBL" id="QII11701.1"/>
    </source>
</evidence>
<dbReference type="EMBL" id="CT573071">
    <property type="protein sequence ID" value="CAJ74590.1"/>
    <property type="molecule type" value="Genomic_DNA"/>
</dbReference>
<dbReference type="GO" id="GO:0016209">
    <property type="term" value="F:antioxidant activity"/>
    <property type="evidence" value="ECO:0007669"/>
    <property type="project" value="InterPro"/>
</dbReference>
<feature type="signal peptide" evidence="2">
    <location>
        <begin position="1"/>
        <end position="33"/>
    </location>
</feature>
<evidence type="ECO:0000313" key="6">
    <source>
        <dbReference type="Proteomes" id="UP000501926"/>
    </source>
</evidence>
<dbReference type="EMBL" id="CP049055">
    <property type="protein sequence ID" value="QII11701.1"/>
    <property type="molecule type" value="Genomic_DNA"/>
</dbReference>
<dbReference type="CDD" id="cd02966">
    <property type="entry name" value="TlpA_like_family"/>
    <property type="match status" value="1"/>
</dbReference>
<evidence type="ECO:0000256" key="1">
    <source>
        <dbReference type="ARBA" id="ARBA00023284"/>
    </source>
</evidence>
<dbReference type="SUPFAM" id="SSF52833">
    <property type="entry name" value="Thioredoxin-like"/>
    <property type="match status" value="1"/>
</dbReference>
<evidence type="ECO:0000256" key="2">
    <source>
        <dbReference type="SAM" id="SignalP"/>
    </source>
</evidence>
<dbReference type="PANTHER" id="PTHR42852">
    <property type="entry name" value="THIOL:DISULFIDE INTERCHANGE PROTEIN DSBE"/>
    <property type="match status" value="1"/>
</dbReference>